<dbReference type="GO" id="GO:0046872">
    <property type="term" value="F:metal ion binding"/>
    <property type="evidence" value="ECO:0007669"/>
    <property type="project" value="UniProtKB-KW"/>
</dbReference>
<evidence type="ECO:0000256" key="7">
    <source>
        <dbReference type="ARBA" id="ARBA00023180"/>
    </source>
</evidence>
<dbReference type="PANTHER" id="PTHR11905:SF247">
    <property type="entry name" value="PEPTIDASE M12B DOMAIN-CONTAINING PROTEIN"/>
    <property type="match status" value="1"/>
</dbReference>
<dbReference type="KEGG" id="goe:100905688"/>
<evidence type="ECO:0000256" key="3">
    <source>
        <dbReference type="ARBA" id="ARBA00022801"/>
    </source>
</evidence>
<gene>
    <name evidence="12" type="primary">LOC100905688</name>
</gene>
<proteinExistence type="predicted"/>
<dbReference type="AlphaFoldDB" id="A0AAJ7SFY2"/>
<keyword evidence="3" id="KW-0378">Hydrolase</keyword>
<organism evidence="11 12">
    <name type="scientific">Galendromus occidentalis</name>
    <name type="common">western predatory mite</name>
    <dbReference type="NCBI Taxonomy" id="34638"/>
    <lineage>
        <taxon>Eukaryota</taxon>
        <taxon>Metazoa</taxon>
        <taxon>Ecdysozoa</taxon>
        <taxon>Arthropoda</taxon>
        <taxon>Chelicerata</taxon>
        <taxon>Arachnida</taxon>
        <taxon>Acari</taxon>
        <taxon>Parasitiformes</taxon>
        <taxon>Mesostigmata</taxon>
        <taxon>Gamasina</taxon>
        <taxon>Phytoseioidea</taxon>
        <taxon>Phytoseiidae</taxon>
        <taxon>Typhlodrominae</taxon>
        <taxon>Galendromus</taxon>
    </lineage>
</organism>
<dbReference type="RefSeq" id="XP_028968016.1">
    <property type="nucleotide sequence ID" value="XM_029112183.1"/>
</dbReference>
<evidence type="ECO:0000256" key="4">
    <source>
        <dbReference type="ARBA" id="ARBA00022833"/>
    </source>
</evidence>
<evidence type="ECO:0000256" key="9">
    <source>
        <dbReference type="SAM" id="MobiDB-lite"/>
    </source>
</evidence>
<keyword evidence="6" id="KW-1015">Disulfide bond</keyword>
<feature type="active site" evidence="8">
    <location>
        <position position="411"/>
    </location>
</feature>
<feature type="binding site" evidence="8">
    <location>
        <position position="420"/>
    </location>
    <ligand>
        <name>Zn(2+)</name>
        <dbReference type="ChEBI" id="CHEBI:29105"/>
        <note>catalytic</note>
    </ligand>
</feature>
<comment type="caution">
    <text evidence="8">Lacks conserved residue(s) required for the propagation of feature annotation.</text>
</comment>
<dbReference type="Gene3D" id="3.40.1620.60">
    <property type="match status" value="1"/>
</dbReference>
<dbReference type="InterPro" id="IPR024079">
    <property type="entry name" value="MetalloPept_cat_dom_sf"/>
</dbReference>
<sequence length="611" mass="68291">MGMPNLDYLTVWCGLSWWDQFSIQSPCLQSYCVISGKGRTSGNYIEQEAQIRLHNVHSTDDSSSSAANKTESDQSRIMVIRVSSNLTFYIRLQPQTDTTLHSRLEQVRVVHDNYTEQQELHDVQSCQFVGNVIAPVRGVASVNTCPNTPDAYAILITEGGIFYLRPRMIEWQDDKDKPHVFTRVESNEDDQFCGLRNFKDEVPLDDIGRVAPTTTDGFLENLTESSDFELPLDNDGDHVIAKLRRKRAAPGSTMYIETAIFVDRHMFDSIEKSKPPNTVTAIVNIVMAILHQVQLIYHYHSMTAFDFKLVVVKFEILKNTKTSPDTGGGNIDRYLDSFCGWQCKRLPAHGNKDHWDHAIMLTGLDMFKMSGSVKNDKVLGLAWVNGMCRCDYSCTINEGNSAEAAFVIAHEMGHSLGMQHDGSGNHCDSNKFIMSDRTGAGKVNWSKCSNDYVKAAERKGQFKCLTNTARAASSLVDIEKLPMLPGEEYSATKQCQMALSPKHKPYMSAKSPFNDICRELWCLEGQWATPAHPALDGTECSQGKWCREGSCVLKSSSSKYKTHPPPEPEGKASTQSAPQTTARKVAPGRGGGQRRRWAFKNLYGRFSGIYG</sequence>
<dbReference type="Pfam" id="PF17771">
    <property type="entry name" value="ADAMTS_CR_2"/>
    <property type="match status" value="1"/>
</dbReference>
<protein>
    <submittedName>
        <fullName evidence="12">A disintegrin and metalloproteinase with thrombospondin motifs adt-1</fullName>
    </submittedName>
</protein>
<keyword evidence="4 8" id="KW-0862">Zinc</keyword>
<evidence type="ECO:0000259" key="10">
    <source>
        <dbReference type="PROSITE" id="PS50215"/>
    </source>
</evidence>
<reference evidence="12" key="1">
    <citation type="submission" date="2025-08" db="UniProtKB">
        <authorList>
            <consortium name="RefSeq"/>
        </authorList>
    </citation>
    <scope>IDENTIFICATION</scope>
</reference>
<dbReference type="GO" id="GO:0004222">
    <property type="term" value="F:metalloendopeptidase activity"/>
    <property type="evidence" value="ECO:0007669"/>
    <property type="project" value="InterPro"/>
</dbReference>
<evidence type="ECO:0000256" key="6">
    <source>
        <dbReference type="ARBA" id="ARBA00023157"/>
    </source>
</evidence>
<feature type="region of interest" description="Disordered" evidence="9">
    <location>
        <begin position="556"/>
        <end position="593"/>
    </location>
</feature>
<dbReference type="GO" id="GO:0006508">
    <property type="term" value="P:proteolysis"/>
    <property type="evidence" value="ECO:0007669"/>
    <property type="project" value="UniProtKB-KW"/>
</dbReference>
<keyword evidence="5 12" id="KW-0482">Metalloprotease</keyword>
<dbReference type="Proteomes" id="UP000694867">
    <property type="component" value="Unplaced"/>
</dbReference>
<feature type="binding site" evidence="8">
    <location>
        <position position="410"/>
    </location>
    <ligand>
        <name>Zn(2+)</name>
        <dbReference type="ChEBI" id="CHEBI:29105"/>
        <note>catalytic</note>
    </ligand>
</feature>
<dbReference type="Gene3D" id="3.40.390.10">
    <property type="entry name" value="Collagenase (Catalytic Domain)"/>
    <property type="match status" value="1"/>
</dbReference>
<dbReference type="PROSITE" id="PS50215">
    <property type="entry name" value="ADAM_MEPRO"/>
    <property type="match status" value="1"/>
</dbReference>
<evidence type="ECO:0000256" key="5">
    <source>
        <dbReference type="ARBA" id="ARBA00023049"/>
    </source>
</evidence>
<keyword evidence="2 8" id="KW-0479">Metal-binding</keyword>
<evidence type="ECO:0000313" key="12">
    <source>
        <dbReference type="RefSeq" id="XP_028968016.1"/>
    </source>
</evidence>
<keyword evidence="11" id="KW-1185">Reference proteome</keyword>
<keyword evidence="7" id="KW-0325">Glycoprotein</keyword>
<evidence type="ECO:0000256" key="8">
    <source>
        <dbReference type="PROSITE-ProRule" id="PRU00276"/>
    </source>
</evidence>
<dbReference type="InterPro" id="IPR041645">
    <property type="entry name" value="ADAMTS_CR_2"/>
</dbReference>
<evidence type="ECO:0000256" key="1">
    <source>
        <dbReference type="ARBA" id="ARBA00022670"/>
    </source>
</evidence>
<keyword evidence="1" id="KW-0645">Protease</keyword>
<dbReference type="InterPro" id="IPR001590">
    <property type="entry name" value="Peptidase_M12B"/>
</dbReference>
<dbReference type="Pfam" id="PF01421">
    <property type="entry name" value="Reprolysin"/>
    <property type="match status" value="1"/>
</dbReference>
<feature type="compositionally biased region" description="Polar residues" evidence="9">
    <location>
        <begin position="572"/>
        <end position="582"/>
    </location>
</feature>
<dbReference type="PANTHER" id="PTHR11905">
    <property type="entry name" value="ADAM A DISINTEGRIN AND METALLOPROTEASE DOMAIN"/>
    <property type="match status" value="1"/>
</dbReference>
<evidence type="ECO:0000256" key="2">
    <source>
        <dbReference type="ARBA" id="ARBA00022723"/>
    </source>
</evidence>
<evidence type="ECO:0000313" key="11">
    <source>
        <dbReference type="Proteomes" id="UP000694867"/>
    </source>
</evidence>
<dbReference type="SUPFAM" id="SSF55486">
    <property type="entry name" value="Metalloproteases ('zincins'), catalytic domain"/>
    <property type="match status" value="1"/>
</dbReference>
<accession>A0AAJ7SFY2</accession>
<name>A0AAJ7SFY2_9ACAR</name>
<feature type="binding site" evidence="8">
    <location>
        <position position="414"/>
    </location>
    <ligand>
        <name>Zn(2+)</name>
        <dbReference type="ChEBI" id="CHEBI:29105"/>
        <note>catalytic</note>
    </ligand>
</feature>
<feature type="domain" description="Peptidase M12B" evidence="10">
    <location>
        <begin position="254"/>
        <end position="469"/>
    </location>
</feature>
<dbReference type="GeneID" id="100905688"/>